<feature type="compositionally biased region" description="Basic and acidic residues" evidence="1">
    <location>
        <begin position="18"/>
        <end position="32"/>
    </location>
</feature>
<feature type="non-terminal residue" evidence="2">
    <location>
        <position position="73"/>
    </location>
</feature>
<feature type="region of interest" description="Disordered" evidence="1">
    <location>
        <begin position="1"/>
        <end position="73"/>
    </location>
</feature>
<keyword evidence="3" id="KW-1185">Reference proteome</keyword>
<proteinExistence type="predicted"/>
<evidence type="ECO:0000313" key="3">
    <source>
        <dbReference type="Proteomes" id="UP000726737"/>
    </source>
</evidence>
<dbReference type="Proteomes" id="UP000726737">
    <property type="component" value="Unassembled WGS sequence"/>
</dbReference>
<feature type="non-terminal residue" evidence="2">
    <location>
        <position position="1"/>
    </location>
</feature>
<accession>A0A9P6PKJ1</accession>
<feature type="compositionally biased region" description="Polar residues" evidence="1">
    <location>
        <begin position="52"/>
        <end position="73"/>
    </location>
</feature>
<comment type="caution">
    <text evidence="2">The sequence shown here is derived from an EMBL/GenBank/DDBJ whole genome shotgun (WGS) entry which is preliminary data.</text>
</comment>
<reference evidence="2" key="1">
    <citation type="journal article" date="2020" name="Fungal Divers.">
        <title>Resolving the Mortierellaceae phylogeny through synthesis of multi-gene phylogenetics and phylogenomics.</title>
        <authorList>
            <person name="Vandepol N."/>
            <person name="Liber J."/>
            <person name="Desiro A."/>
            <person name="Na H."/>
            <person name="Kennedy M."/>
            <person name="Barry K."/>
            <person name="Grigoriev I.V."/>
            <person name="Miller A.N."/>
            <person name="O'Donnell K."/>
            <person name="Stajich J.E."/>
            <person name="Bonito G."/>
        </authorList>
    </citation>
    <scope>NUCLEOTIDE SEQUENCE</scope>
    <source>
        <strain evidence="2">KOD948</strain>
    </source>
</reference>
<name>A0A9P6PKJ1_9FUNG</name>
<feature type="compositionally biased region" description="Acidic residues" evidence="1">
    <location>
        <begin position="33"/>
        <end position="49"/>
    </location>
</feature>
<dbReference type="AlphaFoldDB" id="A0A9P6PKJ1"/>
<feature type="compositionally biased region" description="Polar residues" evidence="1">
    <location>
        <begin position="1"/>
        <end position="17"/>
    </location>
</feature>
<gene>
    <name evidence="2" type="ORF">BG011_002441</name>
</gene>
<evidence type="ECO:0000256" key="1">
    <source>
        <dbReference type="SAM" id="MobiDB-lite"/>
    </source>
</evidence>
<protein>
    <submittedName>
        <fullName evidence="2">Uncharacterized protein</fullName>
    </submittedName>
</protein>
<evidence type="ECO:0000313" key="2">
    <source>
        <dbReference type="EMBL" id="KAG0246429.1"/>
    </source>
</evidence>
<dbReference type="EMBL" id="JAAAJA010001781">
    <property type="protein sequence ID" value="KAG0246429.1"/>
    <property type="molecule type" value="Genomic_DNA"/>
</dbReference>
<organism evidence="2 3">
    <name type="scientific">Mortierella polycephala</name>
    <dbReference type="NCBI Taxonomy" id="41804"/>
    <lineage>
        <taxon>Eukaryota</taxon>
        <taxon>Fungi</taxon>
        <taxon>Fungi incertae sedis</taxon>
        <taxon>Mucoromycota</taxon>
        <taxon>Mortierellomycotina</taxon>
        <taxon>Mortierellomycetes</taxon>
        <taxon>Mortierellales</taxon>
        <taxon>Mortierellaceae</taxon>
        <taxon>Mortierella</taxon>
    </lineage>
</organism>
<sequence>EFFDSQNPFLVSGTTSVAEEKDKLTELTAAKDVEEEITDKDQEEDEGQQDEALSSETDESYQPSRSPTITPTK</sequence>